<keyword evidence="3" id="KW-1185">Reference proteome</keyword>
<gene>
    <name evidence="2" type="ORF">DPM12_08290</name>
</gene>
<evidence type="ECO:0000313" key="2">
    <source>
        <dbReference type="EMBL" id="RAW15639.1"/>
    </source>
</evidence>
<dbReference type="Pfam" id="PF03883">
    <property type="entry name" value="H2O2_YaaD"/>
    <property type="match status" value="1"/>
</dbReference>
<evidence type="ECO:0000313" key="3">
    <source>
        <dbReference type="Proteomes" id="UP000250462"/>
    </source>
</evidence>
<dbReference type="EMBL" id="QMIG01000005">
    <property type="protein sequence ID" value="RAW15639.1"/>
    <property type="molecule type" value="Genomic_DNA"/>
</dbReference>
<dbReference type="InterPro" id="IPR005583">
    <property type="entry name" value="YaaA"/>
</dbReference>
<evidence type="ECO:0008006" key="4">
    <source>
        <dbReference type="Google" id="ProtNLM"/>
    </source>
</evidence>
<accession>A0A329QVF7</accession>
<dbReference type="RefSeq" id="WP_112257840.1">
    <property type="nucleotide sequence ID" value="NZ_QMIG01000005.1"/>
</dbReference>
<sequence>MLILLPPSEGKSPPDSGAPVDLDALSFPELTATRVDVMAALVRLCEMDPDQAVTTLGLGPRQADDVARNAELARSPAAPARDVYTGVLFDALGLAAPQAGLDTGLDTGLDAEAARRADERIGIVSGLWGLLRPTDRIPAYRLGGGVSLPGIGGLAACWRPALREVLPSAAAGGVVVDLRSSTYASFWRPSPDVAENVVKVRVLHERGDGKRVVVSHHNKATKGRLVRAILEHDDDPETAADLAAMIVGLGWKAELVEPQSTGHSWTLDVVTT</sequence>
<organism evidence="2 3">
    <name type="scientific">Phytoactinopolyspora halophila</name>
    <dbReference type="NCBI Taxonomy" id="1981511"/>
    <lineage>
        <taxon>Bacteria</taxon>
        <taxon>Bacillati</taxon>
        <taxon>Actinomycetota</taxon>
        <taxon>Actinomycetes</taxon>
        <taxon>Jiangellales</taxon>
        <taxon>Jiangellaceae</taxon>
        <taxon>Phytoactinopolyspora</taxon>
    </lineage>
</organism>
<evidence type="ECO:0000256" key="1">
    <source>
        <dbReference type="SAM" id="MobiDB-lite"/>
    </source>
</evidence>
<dbReference type="GO" id="GO:0005829">
    <property type="term" value="C:cytosol"/>
    <property type="evidence" value="ECO:0007669"/>
    <property type="project" value="TreeGrafter"/>
</dbReference>
<name>A0A329QVF7_9ACTN</name>
<comment type="caution">
    <text evidence="2">The sequence shown here is derived from an EMBL/GenBank/DDBJ whole genome shotgun (WGS) entry which is preliminary data.</text>
</comment>
<reference evidence="2 3" key="1">
    <citation type="submission" date="2018-06" db="EMBL/GenBank/DDBJ databases">
        <title>Phytoactinopolyspora halophila sp. nov., a novel halophilic actinomycete isolated from a saline soil in China.</title>
        <authorList>
            <person name="Tang S.-K."/>
        </authorList>
    </citation>
    <scope>NUCLEOTIDE SEQUENCE [LARGE SCALE GENOMIC DNA]</scope>
    <source>
        <strain evidence="2 3">YIM 96934</strain>
    </source>
</reference>
<dbReference type="PANTHER" id="PTHR30283:SF4">
    <property type="entry name" value="PEROXIDE STRESS RESISTANCE PROTEIN YAAA"/>
    <property type="match status" value="1"/>
</dbReference>
<dbReference type="GO" id="GO:0033194">
    <property type="term" value="P:response to hydroperoxide"/>
    <property type="evidence" value="ECO:0007669"/>
    <property type="project" value="TreeGrafter"/>
</dbReference>
<dbReference type="Proteomes" id="UP000250462">
    <property type="component" value="Unassembled WGS sequence"/>
</dbReference>
<dbReference type="OrthoDB" id="3210767at2"/>
<dbReference type="AlphaFoldDB" id="A0A329QVF7"/>
<proteinExistence type="predicted"/>
<protein>
    <recommendedName>
        <fullName evidence="4">Peroxide stress protein YaaA</fullName>
    </recommendedName>
</protein>
<dbReference type="PANTHER" id="PTHR30283">
    <property type="entry name" value="PEROXIDE STRESS RESPONSE PROTEIN YAAA"/>
    <property type="match status" value="1"/>
</dbReference>
<feature type="region of interest" description="Disordered" evidence="1">
    <location>
        <begin position="1"/>
        <end position="20"/>
    </location>
</feature>